<organism evidence="1 2">
    <name type="scientific">Adoxophyes honmai nucleopolyhedrovirus</name>
    <dbReference type="NCBI Taxonomy" id="224399"/>
    <lineage>
        <taxon>Viruses</taxon>
        <taxon>Viruses incertae sedis</taxon>
        <taxon>Naldaviricetes</taxon>
        <taxon>Lefavirales</taxon>
        <taxon>Baculoviridae</taxon>
        <taxon>Alphabaculovirus</taxon>
        <taxon>Alphabaculovirus adhonmai</taxon>
    </lineage>
</organism>
<organismHost>
    <name type="scientific">Adoxophyes honmai</name>
    <name type="common">Smaller tea tortrix moth</name>
    <dbReference type="NCBI Taxonomy" id="85585"/>
</organismHost>
<dbReference type="KEGG" id="vg:1485725"/>
<accession>Q80LI7</accession>
<dbReference type="GeneID" id="1485725"/>
<name>Q80LI7_NPVAH</name>
<proteinExistence type="predicted"/>
<protein>
    <recommendedName>
        <fullName evidence="3">Poly(ADP-ribose) glycohydrolase</fullName>
    </recommendedName>
</protein>
<dbReference type="Proteomes" id="UP000232720">
    <property type="component" value="Genome"/>
</dbReference>
<sequence>MDDVQAFLNNFSELQKNILQQEKNYKTMSKSVKEILNEFNKIEQSLRSLLTIKNTLGGELDHRIFKYLQNDKLCVTLFSDLLKVNINASVDSLPTMIAETFNRVGQKFNITQFINFEYLPELTLLLQNTVIENESKTNISITRMQLASIAARAFFCRDIPHLIFDKIRNDENNAIMQSKKICILNYFYLISKQIHMNDTEFLDCELIMSYQSNVPMKKLEGYFSKNNILFEQLNALNLTRDTIGEYDLIHLYTCANIGQFATEDSVKFEDLVFMAYPELYVTKYFFPNTLENDGAVIIQNLIRCNNVNMSHPEQISSNNTTIYANFVWTRNCDSPQTTGNGFSNQNYIDTQLTRYNNAYHYYRLSVGEESFTVFSMPHGSYSNKQFYEFQFLIELLVVINYDIRFLYNWENQEQKTTLLNMINYIPSNMSLQTLYNKLINWNFNLDSIQNLK</sequence>
<dbReference type="RefSeq" id="NP_818756.1">
    <property type="nucleotide sequence ID" value="NC_004690.1"/>
</dbReference>
<evidence type="ECO:0000313" key="2">
    <source>
        <dbReference type="Proteomes" id="UP000232720"/>
    </source>
</evidence>
<keyword evidence="2" id="KW-1185">Reference proteome</keyword>
<dbReference type="EMBL" id="AP006270">
    <property type="protein sequence ID" value="BAC67360.1"/>
    <property type="molecule type" value="Genomic_DNA"/>
</dbReference>
<dbReference type="OrthoDB" id="4282at10239"/>
<reference evidence="1 2" key="1">
    <citation type="journal article" date="2003" name="Virology">
        <title>Genome sequence and organization of a nucleopolyhedrovirus isolated from the smaller tea tortrix, Adoxophyes honmai.</title>
        <authorList>
            <person name="Nakai M."/>
            <person name="Goto C."/>
            <person name="Kang W."/>
            <person name="Shikata M."/>
            <person name="Luque T."/>
            <person name="Kunimi Y."/>
        </authorList>
    </citation>
    <scope>NUCLEOTIDE SEQUENCE [LARGE SCALE GENOMIC DNA]</scope>
    <source>
        <strain evidence="1 2">ADN001</strain>
    </source>
</reference>
<evidence type="ECO:0008006" key="3">
    <source>
        <dbReference type="Google" id="ProtNLM"/>
    </source>
</evidence>
<evidence type="ECO:0000313" key="1">
    <source>
        <dbReference type="EMBL" id="BAC67360.1"/>
    </source>
</evidence>